<protein>
    <submittedName>
        <fullName evidence="2">DUF5013 domain-containing protein</fullName>
    </submittedName>
</protein>
<proteinExistence type="predicted"/>
<evidence type="ECO:0000259" key="1">
    <source>
        <dbReference type="Pfam" id="PF16405"/>
    </source>
</evidence>
<name>A0ABR7YCV0_9SPHI</name>
<gene>
    <name evidence="2" type="ORF">H8B04_06045</name>
</gene>
<evidence type="ECO:0000313" key="2">
    <source>
        <dbReference type="EMBL" id="MBD1429131.1"/>
    </source>
</evidence>
<dbReference type="Pfam" id="PF16405">
    <property type="entry name" value="DUF5013"/>
    <property type="match status" value="1"/>
</dbReference>
<organism evidence="2 3">
    <name type="scientific">Sphingobacterium litopenaei</name>
    <dbReference type="NCBI Taxonomy" id="2763500"/>
    <lineage>
        <taxon>Bacteria</taxon>
        <taxon>Pseudomonadati</taxon>
        <taxon>Bacteroidota</taxon>
        <taxon>Sphingobacteriia</taxon>
        <taxon>Sphingobacteriales</taxon>
        <taxon>Sphingobacteriaceae</taxon>
        <taxon>Sphingobacterium</taxon>
    </lineage>
</organism>
<dbReference type="Proteomes" id="UP000651271">
    <property type="component" value="Unassembled WGS sequence"/>
</dbReference>
<dbReference type="RefSeq" id="WP_165291079.1">
    <property type="nucleotide sequence ID" value="NZ_JACOIJ010000008.1"/>
</dbReference>
<feature type="domain" description="DUF5013" evidence="1">
    <location>
        <begin position="239"/>
        <end position="380"/>
    </location>
</feature>
<keyword evidence="3" id="KW-1185">Reference proteome</keyword>
<dbReference type="PROSITE" id="PS51257">
    <property type="entry name" value="PROKAR_LIPOPROTEIN"/>
    <property type="match status" value="1"/>
</dbReference>
<evidence type="ECO:0000313" key="3">
    <source>
        <dbReference type="Proteomes" id="UP000651271"/>
    </source>
</evidence>
<dbReference type="EMBL" id="JACOIJ010000008">
    <property type="protein sequence ID" value="MBD1429131.1"/>
    <property type="molecule type" value="Genomic_DNA"/>
</dbReference>
<accession>A0ABR7YCV0</accession>
<sequence>MIKINRTHTIRLIFVLTLISTIMSCAKWDEFKEYIKDGEIVYVGKLDSVKVFSGNERILVQAQVKPDPKIKKALIKWNDGKDSVLLDITHNSILEHYIPMAEGIVSLQLFTIDDKGNRSVAVPAIGRAYGPRYSAGLTNRLTANAIIENNNTALIEWQEMDLSAGPVGTELRYLANDGTTKSIVVGVNTMNTTINDLSTTAKTVSYRTLYLPQKTSIDTFYTDYTELGLAKDVTSEYLKNHKNPIVTSAVSDRWGIPADWVTNAAVRNFRNGAGAYFGGVDHWFGGPFLAMEAGWSGDNMATIKNGKIYQTLTLPAGHYTFEMDIPDCTVGGDFYTVAAYGTEIPNSENVSSALGFLKTSTPGTHALKFTLLEQSQVSLGFVGNLENKGGGDGTFWRINAVRLKQIVIVQ</sequence>
<reference evidence="2 3" key="1">
    <citation type="submission" date="2020-08" db="EMBL/GenBank/DDBJ databases">
        <title>Sphingobacterium sp. DN04309 isolated from aquaculture water.</title>
        <authorList>
            <person name="Zhang M."/>
        </authorList>
    </citation>
    <scope>NUCLEOTIDE SEQUENCE [LARGE SCALE GENOMIC DNA]</scope>
    <source>
        <strain evidence="2 3">DN04309</strain>
    </source>
</reference>
<dbReference type="InterPro" id="IPR032181">
    <property type="entry name" value="DUF5013"/>
</dbReference>
<comment type="caution">
    <text evidence="2">The sequence shown here is derived from an EMBL/GenBank/DDBJ whole genome shotgun (WGS) entry which is preliminary data.</text>
</comment>
<dbReference type="Pfam" id="PF16389">
    <property type="entry name" value="DUF4998"/>
    <property type="match status" value="1"/>
</dbReference>